<dbReference type="Gramene" id="TraesCAD_scaffold_079521_01G000100.1">
    <property type="protein sequence ID" value="TraesCAD_scaffold_079521_01G000100.1"/>
    <property type="gene ID" value="TraesCAD_scaffold_079521_01G000100"/>
</dbReference>
<dbReference type="OMA" id="YDLEGWV"/>
<dbReference type="Gramene" id="TraesLAC3B03G01666500.1">
    <property type="protein sequence ID" value="TraesLAC3B03G01666500.1.CDS1"/>
    <property type="gene ID" value="TraesLAC3B03G01666500"/>
</dbReference>
<dbReference type="Gramene" id="TraesCLE_scaffold_136302_01G000100.1">
    <property type="protein sequence ID" value="TraesCLE_scaffold_136302_01G000100.1"/>
    <property type="gene ID" value="TraesCLE_scaffold_136302_01G000100"/>
</dbReference>
<protein>
    <submittedName>
        <fullName evidence="3">Uncharacterized protein</fullName>
    </submittedName>
</protein>
<evidence type="ECO:0000256" key="1">
    <source>
        <dbReference type="SAM" id="MobiDB-lite"/>
    </source>
</evidence>
<proteinExistence type="predicted"/>
<organism evidence="3">
    <name type="scientific">Triticum aestivum</name>
    <name type="common">Wheat</name>
    <dbReference type="NCBI Taxonomy" id="4565"/>
    <lineage>
        <taxon>Eukaryota</taxon>
        <taxon>Viridiplantae</taxon>
        <taxon>Streptophyta</taxon>
        <taxon>Embryophyta</taxon>
        <taxon>Tracheophyta</taxon>
        <taxon>Spermatophyta</taxon>
        <taxon>Magnoliopsida</taxon>
        <taxon>Liliopsida</taxon>
        <taxon>Poales</taxon>
        <taxon>Poaceae</taxon>
        <taxon>BOP clade</taxon>
        <taxon>Pooideae</taxon>
        <taxon>Triticodae</taxon>
        <taxon>Triticeae</taxon>
        <taxon>Triticinae</taxon>
        <taxon>Triticum</taxon>
    </lineage>
</organism>
<feature type="transmembrane region" description="Helical" evidence="2">
    <location>
        <begin position="35"/>
        <end position="57"/>
    </location>
</feature>
<dbReference type="OrthoDB" id="695573at2759"/>
<dbReference type="Gramene" id="TraesJUL3B03G01739100.1">
    <property type="protein sequence ID" value="TraesJUL3B03G01739100.1.CDS1"/>
    <property type="gene ID" value="TraesJUL3B03G01739100"/>
</dbReference>
<sequence>MSAIVPPPPAFPPPQMMAYGVAEGAAASSGSYGPVIAMLAVLAVLAAVAVAVGRLCFGRRALGRAGGHDLEGWVERKCGPCVGAGVHSSAPVGDQAKQEEGDDTAELQEQPPERTEPEECSGSGSAGRS</sequence>
<accession>A0A3B6FY52</accession>
<reference evidence="3" key="2">
    <citation type="submission" date="2018-10" db="UniProtKB">
        <authorList>
            <consortium name="EnsemblPlants"/>
        </authorList>
    </citation>
    <scope>IDENTIFICATION</scope>
</reference>
<dbReference type="Gramene" id="TraesRN3B0101081300.1">
    <property type="protein sequence ID" value="TraesRN3B0101081300.1"/>
    <property type="gene ID" value="TraesRN3B0101081300"/>
</dbReference>
<feature type="region of interest" description="Disordered" evidence="1">
    <location>
        <begin position="88"/>
        <end position="129"/>
    </location>
</feature>
<keyword evidence="4" id="KW-1185">Reference proteome</keyword>
<dbReference type="PANTHER" id="PTHR33429">
    <property type="entry name" value="OS02G0708000 PROTEIN-RELATED"/>
    <property type="match status" value="1"/>
</dbReference>
<dbReference type="PANTHER" id="PTHR33429:SF2">
    <property type="entry name" value="OS01G0888850 PROTEIN"/>
    <property type="match status" value="1"/>
</dbReference>
<evidence type="ECO:0000313" key="4">
    <source>
        <dbReference type="Proteomes" id="UP000019116"/>
    </source>
</evidence>
<keyword evidence="2" id="KW-0472">Membrane</keyword>
<dbReference type="AlphaFoldDB" id="A0A3B6FY52"/>
<dbReference type="Gramene" id="TraesMAC3B03G01725770.1">
    <property type="protein sequence ID" value="TraesMAC3B03G01725770.1.CDS1"/>
    <property type="gene ID" value="TraesMAC3B03G01725770"/>
</dbReference>
<dbReference type="Gramene" id="TraesCS3B02G436400.1">
    <property type="protein sequence ID" value="TraesCS3B02G436400.1.cds1"/>
    <property type="gene ID" value="TraesCS3B02G436400"/>
</dbReference>
<evidence type="ECO:0000256" key="2">
    <source>
        <dbReference type="SAM" id="Phobius"/>
    </source>
</evidence>
<dbReference type="Gramene" id="TraesWEE_scaffold_066931_01G000100.1">
    <property type="protein sequence ID" value="TraesWEE_scaffold_066931_01G000100.1"/>
    <property type="gene ID" value="TraesWEE_scaffold_066931_01G000100"/>
</dbReference>
<dbReference type="Gramene" id="TraesPARA_EIv1.0_0942320.1">
    <property type="protein sequence ID" value="TraesPARA_EIv1.0_0942320.1.CDS1"/>
    <property type="gene ID" value="TraesPARA_EIv1.0_0942320"/>
</dbReference>
<dbReference type="EnsemblPlants" id="TraesCS3B02G436400.1">
    <property type="protein sequence ID" value="TraesCS3B02G436400.1.cds1"/>
    <property type="gene ID" value="TraesCS3B02G436400"/>
</dbReference>
<dbReference type="Gramene" id="TraesCS3B03G1076700.1">
    <property type="protein sequence ID" value="TraesCS3B03G1076700.1.CDS1"/>
    <property type="gene ID" value="TraesCS3B03G1076700"/>
</dbReference>
<dbReference type="Gramene" id="TraesNOR3B03G01748100.1">
    <property type="protein sequence ID" value="TraesNOR3B03G01748100.1.CDS1"/>
    <property type="gene ID" value="TraesNOR3B03G01748100"/>
</dbReference>
<keyword evidence="2" id="KW-1133">Transmembrane helix</keyword>
<dbReference type="Gramene" id="TraesSYM3B03G01747210.1">
    <property type="protein sequence ID" value="TraesSYM3B03G01747210.1.CDS1"/>
    <property type="gene ID" value="TraesSYM3B03G01747210"/>
</dbReference>
<name>A0A3B6FY52_WHEAT</name>
<evidence type="ECO:0000313" key="3">
    <source>
        <dbReference type="EnsemblPlants" id="TraesCS3B02G436400.1.cds1"/>
    </source>
</evidence>
<dbReference type="Gramene" id="TraesSTA3B03G01714520.1">
    <property type="protein sequence ID" value="TraesSTA3B03G01714520.1.CDS1"/>
    <property type="gene ID" value="TraesSTA3B03G01714520"/>
</dbReference>
<reference evidence="3" key="1">
    <citation type="submission" date="2018-08" db="EMBL/GenBank/DDBJ databases">
        <authorList>
            <person name="Rossello M."/>
        </authorList>
    </citation>
    <scope>NUCLEOTIDE SEQUENCE [LARGE SCALE GENOMIC DNA]</scope>
    <source>
        <strain evidence="3">cv. Chinese Spring</strain>
    </source>
</reference>
<dbReference type="Proteomes" id="UP000019116">
    <property type="component" value="Chromosome 3B"/>
</dbReference>
<keyword evidence="2" id="KW-0812">Transmembrane</keyword>
<dbReference type="Gramene" id="TraesJAG3B03G01732820.1">
    <property type="protein sequence ID" value="TraesJAG3B03G01732820.1.CDS1"/>
    <property type="gene ID" value="TraesJAG3B03G01732820"/>
</dbReference>